<accession>A0A0F9SHS1</accession>
<feature type="region of interest" description="Disordered" evidence="1">
    <location>
        <begin position="1"/>
        <end position="20"/>
    </location>
</feature>
<organism evidence="2">
    <name type="scientific">marine sediment metagenome</name>
    <dbReference type="NCBI Taxonomy" id="412755"/>
    <lineage>
        <taxon>unclassified sequences</taxon>
        <taxon>metagenomes</taxon>
        <taxon>ecological metagenomes</taxon>
    </lineage>
</organism>
<evidence type="ECO:0000313" key="2">
    <source>
        <dbReference type="EMBL" id="KKN68475.1"/>
    </source>
</evidence>
<evidence type="ECO:0000256" key="1">
    <source>
        <dbReference type="SAM" id="MobiDB-lite"/>
    </source>
</evidence>
<name>A0A0F9SHS1_9ZZZZ</name>
<reference evidence="2" key="1">
    <citation type="journal article" date="2015" name="Nature">
        <title>Complex archaea that bridge the gap between prokaryotes and eukaryotes.</title>
        <authorList>
            <person name="Spang A."/>
            <person name="Saw J.H."/>
            <person name="Jorgensen S.L."/>
            <person name="Zaremba-Niedzwiedzka K."/>
            <person name="Martijn J."/>
            <person name="Lind A.E."/>
            <person name="van Eijk R."/>
            <person name="Schleper C."/>
            <person name="Guy L."/>
            <person name="Ettema T.J."/>
        </authorList>
    </citation>
    <scope>NUCLEOTIDE SEQUENCE</scope>
</reference>
<gene>
    <name evidence="2" type="ORF">LCGC14_0451110</name>
</gene>
<dbReference type="EMBL" id="LAZR01000448">
    <property type="protein sequence ID" value="KKN68475.1"/>
    <property type="molecule type" value="Genomic_DNA"/>
</dbReference>
<feature type="compositionally biased region" description="Basic and acidic residues" evidence="1">
    <location>
        <begin position="123"/>
        <end position="135"/>
    </location>
</feature>
<sequence length="135" mass="15445">MSTPTGDLGPQHTGPREGACDRCNQRPGTDEYRGAWLCDHCLEDEERADNLQRQEDERMEEQEDRLYNEAIKVARGDASIEPTREHVRVLWDRIVWTTGRIEKMKSMVESASGNLKKAIVSHHTTEKENLGHSSK</sequence>
<proteinExistence type="predicted"/>
<feature type="region of interest" description="Disordered" evidence="1">
    <location>
        <begin position="116"/>
        <end position="135"/>
    </location>
</feature>
<dbReference type="AlphaFoldDB" id="A0A0F9SHS1"/>
<protein>
    <submittedName>
        <fullName evidence="2">Uncharacterized protein</fullName>
    </submittedName>
</protein>
<comment type="caution">
    <text evidence="2">The sequence shown here is derived from an EMBL/GenBank/DDBJ whole genome shotgun (WGS) entry which is preliminary data.</text>
</comment>